<evidence type="ECO:0000313" key="1">
    <source>
        <dbReference type="EMBL" id="MBJ6359986.1"/>
    </source>
</evidence>
<name>A0A934IVA9_9BACL</name>
<keyword evidence="2" id="KW-1185">Reference proteome</keyword>
<dbReference type="EMBL" id="JAELUP010000003">
    <property type="protein sequence ID" value="MBJ6359986.1"/>
    <property type="molecule type" value="Genomic_DNA"/>
</dbReference>
<protein>
    <submittedName>
        <fullName evidence="1">Uncharacterized protein</fullName>
    </submittedName>
</protein>
<gene>
    <name evidence="1" type="ORF">JFN88_01445</name>
</gene>
<organism evidence="1 2">
    <name type="scientific">Paenibacillus roseus</name>
    <dbReference type="NCBI Taxonomy" id="2798579"/>
    <lineage>
        <taxon>Bacteria</taxon>
        <taxon>Bacillati</taxon>
        <taxon>Bacillota</taxon>
        <taxon>Bacilli</taxon>
        <taxon>Bacillales</taxon>
        <taxon>Paenibacillaceae</taxon>
        <taxon>Paenibacillus</taxon>
    </lineage>
</organism>
<dbReference type="AlphaFoldDB" id="A0A934IVA9"/>
<accession>A0A934IVA9</accession>
<sequence>MIAQAPVQVSAPASPASRQFTCDSLSGKIFQLCDGVPRVYFTSANSSSSSIIRIANDTKGSMKAVIELQRGDAVEGVIEQGQQVSFDVPSISRLSISSSGEGGISKGNYTIRIRREAK</sequence>
<reference evidence="1" key="1">
    <citation type="submission" date="2020-12" db="EMBL/GenBank/DDBJ databases">
        <authorList>
            <person name="Huq M.A."/>
        </authorList>
    </citation>
    <scope>NUCLEOTIDE SEQUENCE</scope>
    <source>
        <strain evidence="1">MAHUQ-46</strain>
    </source>
</reference>
<proteinExistence type="predicted"/>
<evidence type="ECO:0000313" key="2">
    <source>
        <dbReference type="Proteomes" id="UP000640274"/>
    </source>
</evidence>
<comment type="caution">
    <text evidence="1">The sequence shown here is derived from an EMBL/GenBank/DDBJ whole genome shotgun (WGS) entry which is preliminary data.</text>
</comment>
<dbReference type="RefSeq" id="WP_199017511.1">
    <property type="nucleotide sequence ID" value="NZ_JAELUP010000003.1"/>
</dbReference>
<dbReference type="Proteomes" id="UP000640274">
    <property type="component" value="Unassembled WGS sequence"/>
</dbReference>